<dbReference type="EMBL" id="RQYT01000024">
    <property type="protein sequence ID" value="RRD49023.1"/>
    <property type="molecule type" value="Genomic_DNA"/>
</dbReference>
<dbReference type="UniPathway" id="UPA00219"/>
<feature type="domain" description="CobB/CobQ-like glutamine amidotransferase" evidence="3">
    <location>
        <begin position="5"/>
        <end position="198"/>
    </location>
</feature>
<dbReference type="HAMAP" id="MF_02213">
    <property type="entry name" value="Lipid_II_synth_GatD"/>
    <property type="match status" value="1"/>
</dbReference>
<dbReference type="GO" id="GO:0016740">
    <property type="term" value="F:transferase activity"/>
    <property type="evidence" value="ECO:0007669"/>
    <property type="project" value="UniProtKB-KW"/>
</dbReference>
<keyword evidence="1 2" id="KW-0315">Glutamine amidotransferase</keyword>
<comment type="catalytic activity">
    <reaction evidence="2">
        <text>L-glutamine + H2O = L-glutamate + NH4(+)</text>
        <dbReference type="Rhea" id="RHEA:15889"/>
        <dbReference type="ChEBI" id="CHEBI:15377"/>
        <dbReference type="ChEBI" id="CHEBI:28938"/>
        <dbReference type="ChEBI" id="CHEBI:29985"/>
        <dbReference type="ChEBI" id="CHEBI:58359"/>
        <dbReference type="EC" id="3.5.1.2"/>
    </reaction>
</comment>
<dbReference type="GO" id="GO:0071555">
    <property type="term" value="P:cell wall organization"/>
    <property type="evidence" value="ECO:0007669"/>
    <property type="project" value="UniProtKB-KW"/>
</dbReference>
<feature type="active site" description="Nucleophile" evidence="2">
    <location>
        <position position="94"/>
    </location>
</feature>
<evidence type="ECO:0000259" key="3">
    <source>
        <dbReference type="Pfam" id="PF07685"/>
    </source>
</evidence>
<dbReference type="InterPro" id="IPR011698">
    <property type="entry name" value="GATase_3"/>
</dbReference>
<keyword evidence="2" id="KW-0573">Peptidoglycan synthesis</keyword>
<dbReference type="InterPro" id="IPR033949">
    <property type="entry name" value="CobQ_GATase1"/>
</dbReference>
<dbReference type="CDD" id="cd01750">
    <property type="entry name" value="GATase1_CobQ"/>
    <property type="match status" value="1"/>
</dbReference>
<comment type="caution">
    <text evidence="4">The sequence shown here is derived from an EMBL/GenBank/DDBJ whole genome shotgun (WGS) entry which is preliminary data.</text>
</comment>
<evidence type="ECO:0000313" key="5">
    <source>
        <dbReference type="Proteomes" id="UP000280935"/>
    </source>
</evidence>
<proteinExistence type="inferred from homology"/>
<dbReference type="InterPro" id="IPR029062">
    <property type="entry name" value="Class_I_gatase-like"/>
</dbReference>
<dbReference type="PANTHER" id="PTHR21343">
    <property type="entry name" value="DETHIOBIOTIN SYNTHETASE"/>
    <property type="match status" value="1"/>
</dbReference>
<name>A0A3P1WXC5_9ACTN</name>
<keyword evidence="2" id="KW-0961">Cell wall biogenesis/degradation</keyword>
<comment type="catalytic activity">
    <reaction evidence="2">
        <text>beta-D-GlcNAc-(1-&gt;4)-Mur2Ac(oyl-L-Ala-gamma-D-Glu-L-Lys-D-Ala-D-Ala)-di-trans,octa-cis-undecaprenyl diphosphate + L-glutamine + ATP + H2O = beta-D-GlcNAc-(1-&gt;4)-Mur2Ac(oyl-L-Ala-D-isoglutaminyl-L-Lys-D-Ala-D-Ala)-di-trans,octa-cis-undecaprenyl diphosphate + L-glutamate + ADP + phosphate + H(+)</text>
        <dbReference type="Rhea" id="RHEA:57928"/>
        <dbReference type="ChEBI" id="CHEBI:15377"/>
        <dbReference type="ChEBI" id="CHEBI:15378"/>
        <dbReference type="ChEBI" id="CHEBI:29985"/>
        <dbReference type="ChEBI" id="CHEBI:30616"/>
        <dbReference type="ChEBI" id="CHEBI:43474"/>
        <dbReference type="ChEBI" id="CHEBI:58359"/>
        <dbReference type="ChEBI" id="CHEBI:60033"/>
        <dbReference type="ChEBI" id="CHEBI:62233"/>
        <dbReference type="ChEBI" id="CHEBI:456216"/>
        <dbReference type="EC" id="6.3.5.13"/>
    </reaction>
</comment>
<evidence type="ECO:0000256" key="1">
    <source>
        <dbReference type="ARBA" id="ARBA00022962"/>
    </source>
</evidence>
<dbReference type="RefSeq" id="WP_125228328.1">
    <property type="nucleotide sequence ID" value="NZ_RQYT01000024.1"/>
</dbReference>
<evidence type="ECO:0000313" key="4">
    <source>
        <dbReference type="EMBL" id="RRD49023.1"/>
    </source>
</evidence>
<keyword evidence="2" id="KW-0378">Hydrolase</keyword>
<dbReference type="SUPFAM" id="SSF52317">
    <property type="entry name" value="Class I glutamine amidotransferase-like"/>
    <property type="match status" value="1"/>
</dbReference>
<gene>
    <name evidence="2" type="primary">gatD</name>
    <name evidence="4" type="ORF">EII35_09995</name>
</gene>
<accession>A0A3P1WXC5</accession>
<comment type="subunit">
    <text evidence="2">Forms a heterodimer with MurT.</text>
</comment>
<comment type="similarity">
    <text evidence="2">Belongs to the CobB/CobQ family. GatD subfamily.</text>
</comment>
<dbReference type="PROSITE" id="PS51274">
    <property type="entry name" value="GATASE_COBBQ"/>
    <property type="match status" value="1"/>
</dbReference>
<dbReference type="GO" id="GO:0009236">
    <property type="term" value="P:cobalamin biosynthetic process"/>
    <property type="evidence" value="ECO:0007669"/>
    <property type="project" value="InterPro"/>
</dbReference>
<dbReference type="InterPro" id="IPR043702">
    <property type="entry name" value="Lipid_II_synth_GatD"/>
</dbReference>
<reference evidence="4 5" key="1">
    <citation type="submission" date="2018-11" db="EMBL/GenBank/DDBJ databases">
        <title>Genomes From Bacteria Associated with the Canine Oral Cavity: a Test Case for Automated Genome-Based Taxonomic Assignment.</title>
        <authorList>
            <person name="Coil D.A."/>
            <person name="Jospin G."/>
            <person name="Darling A.E."/>
            <person name="Wallis C."/>
            <person name="Davis I.J."/>
            <person name="Harris S."/>
            <person name="Eisen J.A."/>
            <person name="Holcombe L.J."/>
            <person name="O'Flynn C."/>
        </authorList>
    </citation>
    <scope>NUCLEOTIDE SEQUENCE [LARGE SCALE GENOMIC DNA]</scope>
    <source>
        <strain evidence="4 5">OH2822_COT-296</strain>
    </source>
</reference>
<dbReference type="AlphaFoldDB" id="A0A3P1WXC5"/>
<organism evidence="4 5">
    <name type="scientific">Arachnia propionica</name>
    <dbReference type="NCBI Taxonomy" id="1750"/>
    <lineage>
        <taxon>Bacteria</taxon>
        <taxon>Bacillati</taxon>
        <taxon>Actinomycetota</taxon>
        <taxon>Actinomycetes</taxon>
        <taxon>Propionibacteriales</taxon>
        <taxon>Propionibacteriaceae</taxon>
        <taxon>Arachnia</taxon>
    </lineage>
</organism>
<dbReference type="GO" id="GO:0009252">
    <property type="term" value="P:peptidoglycan biosynthetic process"/>
    <property type="evidence" value="ECO:0007669"/>
    <property type="project" value="UniProtKB-UniRule"/>
</dbReference>
<keyword evidence="2" id="KW-0133">Cell shape</keyword>
<dbReference type="EC" id="3.5.1.2" evidence="2"/>
<feature type="active site" evidence="2">
    <location>
        <position position="191"/>
    </location>
</feature>
<dbReference type="GO" id="GO:0140282">
    <property type="term" value="F:carbon-nitrogen ligase activity on lipid II"/>
    <property type="evidence" value="ECO:0007669"/>
    <property type="project" value="UniProtKB-UniRule"/>
</dbReference>
<feature type="binding site" evidence="2">
    <location>
        <position position="128"/>
    </location>
    <ligand>
        <name>substrate</name>
    </ligand>
</feature>
<dbReference type="OrthoDB" id="9782045at2"/>
<sequence>MTHIRIIQLYPRHMNLYGDQGNVLVLRKRLEWRGFDVEVIDHDPGDETDFATGEIFVGGGGQDSGQEIIQDDLQAHGEQLRELVNGGTPMLLVCGMYQLFGRRFVTTEGTELRGINALGVETRAGEERLIGNITLENEQFGRIVGYENHSGQTFLDEGVTPLGKVVRGVGNNSIDGHEGVLQNNVIATYLHGPVLPKNPRLADFLIEAALKRRGMDSELAPLDIDTLAGEAQRVAMGRTR</sequence>
<dbReference type="EC" id="6.3.5.13" evidence="2"/>
<comment type="pathway">
    <text evidence="2">Cell wall biogenesis; peptidoglycan biosynthesis.</text>
</comment>
<dbReference type="GO" id="GO:0008360">
    <property type="term" value="P:regulation of cell shape"/>
    <property type="evidence" value="ECO:0007669"/>
    <property type="project" value="UniProtKB-KW"/>
</dbReference>
<keyword evidence="2" id="KW-0436">Ligase</keyword>
<dbReference type="Pfam" id="PF07685">
    <property type="entry name" value="GATase_3"/>
    <property type="match status" value="1"/>
</dbReference>
<dbReference type="Proteomes" id="UP000280935">
    <property type="component" value="Unassembled WGS sequence"/>
</dbReference>
<keyword evidence="4" id="KW-0808">Transferase</keyword>
<evidence type="ECO:0000256" key="2">
    <source>
        <dbReference type="HAMAP-Rule" id="MF_02213"/>
    </source>
</evidence>
<protein>
    <recommendedName>
        <fullName evidence="2">Lipid II isoglutaminyl synthase (glutamine-hydrolyzing) subunit GatD</fullName>
        <ecNumber evidence="2">6.3.5.13</ecNumber>
    </recommendedName>
    <alternativeName>
        <fullName evidence="2">Lipid II isoglutaminyl synthase glutaminase subunit</fullName>
        <ecNumber evidence="2">3.5.1.2</ecNumber>
    </alternativeName>
</protein>
<dbReference type="PANTHER" id="PTHR21343:SF9">
    <property type="entry name" value="LIPID II ISOGLUTAMINYL SYNTHASE (GLUTAMINE-HYDROLYZING) SUBUNIT GATD"/>
    <property type="match status" value="1"/>
</dbReference>
<comment type="function">
    <text evidence="2">The lipid II isoglutaminyl synthase complex catalyzes the formation of alpha-D-isoglutamine in the cell wall lipid II stem peptide. The GatD subunit catalyzes the hydrolysis of glutamine to glutamate and ammonia. The resulting ammonia molecule is channeled to the active site of MurT.</text>
</comment>
<dbReference type="GO" id="GO:0004359">
    <property type="term" value="F:glutaminase activity"/>
    <property type="evidence" value="ECO:0007669"/>
    <property type="project" value="UniProtKB-UniRule"/>
</dbReference>